<dbReference type="OrthoDB" id="3364649at2759"/>
<feature type="compositionally biased region" description="Polar residues" evidence="1">
    <location>
        <begin position="164"/>
        <end position="190"/>
    </location>
</feature>
<feature type="compositionally biased region" description="Pro residues" evidence="1">
    <location>
        <begin position="73"/>
        <end position="97"/>
    </location>
</feature>
<dbReference type="GO" id="GO:0000444">
    <property type="term" value="C:MIS12/MIND type complex"/>
    <property type="evidence" value="ECO:0007669"/>
    <property type="project" value="InterPro"/>
</dbReference>
<evidence type="ECO:0000256" key="1">
    <source>
        <dbReference type="SAM" id="MobiDB-lite"/>
    </source>
</evidence>
<dbReference type="Proteomes" id="UP000076761">
    <property type="component" value="Unassembled WGS sequence"/>
</dbReference>
<dbReference type="AlphaFoldDB" id="A0A165R4H4"/>
<feature type="compositionally biased region" description="Polar residues" evidence="1">
    <location>
        <begin position="209"/>
        <end position="225"/>
    </location>
</feature>
<feature type="region of interest" description="Disordered" evidence="1">
    <location>
        <begin position="255"/>
        <end position="289"/>
    </location>
</feature>
<name>A0A165R4H4_9AGAM</name>
<dbReference type="PANTHER" id="PTHR14778">
    <property type="entry name" value="KINETOCHORE-ASSOCIATED PROTEIN DSN1 HOMOLOG"/>
    <property type="match status" value="1"/>
</dbReference>
<dbReference type="PANTHER" id="PTHR14778:SF2">
    <property type="entry name" value="KINETOCHORE-ASSOCIATED PROTEIN DSN1 HOMOLOG"/>
    <property type="match status" value="1"/>
</dbReference>
<dbReference type="Pfam" id="PF08202">
    <property type="entry name" value="MIS13"/>
    <property type="match status" value="1"/>
</dbReference>
<dbReference type="InterPro" id="IPR013218">
    <property type="entry name" value="Dsn1/Mis13"/>
</dbReference>
<feature type="region of interest" description="Disordered" evidence="1">
    <location>
        <begin position="529"/>
        <end position="556"/>
    </location>
</feature>
<dbReference type="EMBL" id="KV425586">
    <property type="protein sequence ID" value="KZT23294.1"/>
    <property type="molecule type" value="Genomic_DNA"/>
</dbReference>
<dbReference type="STRING" id="1314782.A0A165R4H4"/>
<evidence type="ECO:0000313" key="3">
    <source>
        <dbReference type="Proteomes" id="UP000076761"/>
    </source>
</evidence>
<gene>
    <name evidence="2" type="ORF">NEOLEDRAFT_1136608</name>
</gene>
<evidence type="ECO:0008006" key="4">
    <source>
        <dbReference type="Google" id="ProtNLM"/>
    </source>
</evidence>
<proteinExistence type="predicted"/>
<feature type="compositionally biased region" description="Basic residues" evidence="1">
    <location>
        <begin position="193"/>
        <end position="205"/>
    </location>
</feature>
<feature type="region of interest" description="Disordered" evidence="1">
    <location>
        <begin position="476"/>
        <end position="499"/>
    </location>
</feature>
<feature type="compositionally biased region" description="Basic and acidic residues" evidence="1">
    <location>
        <begin position="134"/>
        <end position="144"/>
    </location>
</feature>
<keyword evidence="3" id="KW-1185">Reference proteome</keyword>
<feature type="compositionally biased region" description="Basic and acidic residues" evidence="1">
    <location>
        <begin position="529"/>
        <end position="539"/>
    </location>
</feature>
<accession>A0A165R4H4</accession>
<feature type="region of interest" description="Disordered" evidence="1">
    <location>
        <begin position="13"/>
        <end position="225"/>
    </location>
</feature>
<protein>
    <recommendedName>
        <fullName evidence="4">Mis12-Mtw1 protein family</fullName>
    </recommendedName>
</protein>
<dbReference type="GO" id="GO:0051301">
    <property type="term" value="P:cell division"/>
    <property type="evidence" value="ECO:0007669"/>
    <property type="project" value="InterPro"/>
</dbReference>
<feature type="compositionally biased region" description="Low complexity" evidence="1">
    <location>
        <begin position="255"/>
        <end position="268"/>
    </location>
</feature>
<organism evidence="2 3">
    <name type="scientific">Neolentinus lepideus HHB14362 ss-1</name>
    <dbReference type="NCBI Taxonomy" id="1314782"/>
    <lineage>
        <taxon>Eukaryota</taxon>
        <taxon>Fungi</taxon>
        <taxon>Dikarya</taxon>
        <taxon>Basidiomycota</taxon>
        <taxon>Agaricomycotina</taxon>
        <taxon>Agaricomycetes</taxon>
        <taxon>Gloeophyllales</taxon>
        <taxon>Gloeophyllaceae</taxon>
        <taxon>Neolentinus</taxon>
    </lineage>
</organism>
<dbReference type="InParanoid" id="A0A165R4H4"/>
<sequence length="556" mass="61618">MNLVRSYITAISGPMIPSESPAKRKMPDDANPLANASKRLKKEPSAKPGVAPKRKLLNGEEKAGGLVIVRAPPSRPPSTQPPEQPPSRPPSAGPSQPPSKKFKSDSRPAHRPVGKAKERDLVAVSRPDPEVDEDVRRMNDEAEHLRRRSRANAEAVNKDFSLPAVSTSAKQPPISEQTRQGRSLTRNGDTQPGRRKSSLSMRGKRVSTAYDTSGVITQPHPSVSDSSLYKHIDTDLPEAQRARQLLIWCSSRAMNRNASSSKPSSSSSSKHKSGDPGKDPPVNLKPLSSDASKLLRAVQEDAIRMLAERKIDTNVYNPNGMSSDTSMKKMKPNEQNIKNRAREVRFTEHIERAKAEDKAWDEVVHFYNGHQSRVMAALEERRKSAKAKGKQRAMDLEPRETELSDEFRGANGMELARKVLAEVSEQEPLSSRMRDLEFTIDRLQALVQTSMRTTHYASDDLNHRFALLSLSLSARTASPSTSHPSPLPRPPDRPDPQGLFRALSRVDAERPPAQVGDAARRAVREVQRVAEAPVQDRRLTVAPPTPRRAMTPKRAR</sequence>
<dbReference type="GO" id="GO:0007059">
    <property type="term" value="P:chromosome segregation"/>
    <property type="evidence" value="ECO:0007669"/>
    <property type="project" value="InterPro"/>
</dbReference>
<evidence type="ECO:0000313" key="2">
    <source>
        <dbReference type="EMBL" id="KZT23294.1"/>
    </source>
</evidence>
<reference evidence="2 3" key="1">
    <citation type="journal article" date="2016" name="Mol. Biol. Evol.">
        <title>Comparative Genomics of Early-Diverging Mushroom-Forming Fungi Provides Insights into the Origins of Lignocellulose Decay Capabilities.</title>
        <authorList>
            <person name="Nagy L.G."/>
            <person name="Riley R."/>
            <person name="Tritt A."/>
            <person name="Adam C."/>
            <person name="Daum C."/>
            <person name="Floudas D."/>
            <person name="Sun H."/>
            <person name="Yadav J.S."/>
            <person name="Pangilinan J."/>
            <person name="Larsson K.H."/>
            <person name="Matsuura K."/>
            <person name="Barry K."/>
            <person name="Labutti K."/>
            <person name="Kuo R."/>
            <person name="Ohm R.A."/>
            <person name="Bhattacharya S.S."/>
            <person name="Shirouzu T."/>
            <person name="Yoshinaga Y."/>
            <person name="Martin F.M."/>
            <person name="Grigoriev I.V."/>
            <person name="Hibbett D.S."/>
        </authorList>
    </citation>
    <scope>NUCLEOTIDE SEQUENCE [LARGE SCALE GENOMIC DNA]</scope>
    <source>
        <strain evidence="2 3">HHB14362 ss-1</strain>
    </source>
</reference>